<protein>
    <submittedName>
        <fullName evidence="1">Uncharacterized protein</fullName>
    </submittedName>
</protein>
<comment type="caution">
    <text evidence="1">The sequence shown here is derived from an EMBL/GenBank/DDBJ whole genome shotgun (WGS) entry which is preliminary data.</text>
</comment>
<proteinExistence type="predicted"/>
<reference evidence="1" key="1">
    <citation type="submission" date="2021-02" db="EMBL/GenBank/DDBJ databases">
        <authorList>
            <consortium name="DOE Joint Genome Institute"/>
            <person name="Ahrendt S."/>
            <person name="Looney B.P."/>
            <person name="Miyauchi S."/>
            <person name="Morin E."/>
            <person name="Drula E."/>
            <person name="Courty P.E."/>
            <person name="Chicoki N."/>
            <person name="Fauchery L."/>
            <person name="Kohler A."/>
            <person name="Kuo A."/>
            <person name="Labutti K."/>
            <person name="Pangilinan J."/>
            <person name="Lipzen A."/>
            <person name="Riley R."/>
            <person name="Andreopoulos W."/>
            <person name="He G."/>
            <person name="Johnson J."/>
            <person name="Barry K.W."/>
            <person name="Grigoriev I.V."/>
            <person name="Nagy L."/>
            <person name="Hibbett D."/>
            <person name="Henrissat B."/>
            <person name="Matheny P.B."/>
            <person name="Labbe J."/>
            <person name="Martin F."/>
        </authorList>
    </citation>
    <scope>NUCLEOTIDE SEQUENCE</scope>
    <source>
        <strain evidence="1">EC-137</strain>
    </source>
</reference>
<sequence>MKYAALLSGGKDSCYNLLHCFKNGHQLIVAASLGPEQGKEELDSYMYQTVGQDAIELVAQALGVPLIRRVIRGTAIEQGAEYGERKALPDDQNIIVGDETEDMYALLLDVKSRFPEVEAVSVGAILSNYQRVRVEHVCRRLSLTPLCYLWQRDQAELLSEIIDAGLEAILIKVAGIGLKTDHLGLNLSEVRPTLTTLNNLYGLHVCGEGGEYETFTLDSPLFQRRIRLLETERVVLADDKFATVAYLRIKNATLEAKDTPTTFDVPVPPLLSPSYEALVGYVRGACVDASPGAATQVVPTFSPNPVTGPTTRRMDKWVAFGNITSPIGPGEKVSLEDEVRSCFEILRSLLDQHSVQFSNIATMHVYIANMENFARVNEVYATFFGTSPPARACVAVDLPAACRLSLECIAYAENTRGDRRALHVQSMSYWAPANIGPYSQAIVVGDLVFVSGQIGMNPRSLSIPTPRSLPLEVALASQHVHRVVEVLRSSVGGGWMGSAMLNIFWYTRSVDALAVQSCTIIIQGSEVPSLHVVVKSLPKGALVEKQVLFHTGALTVAEHEENISSRTPFYDRGASIVHSPVSLD</sequence>
<organism evidence="1 2">
    <name type="scientific">Vararia minispora EC-137</name>
    <dbReference type="NCBI Taxonomy" id="1314806"/>
    <lineage>
        <taxon>Eukaryota</taxon>
        <taxon>Fungi</taxon>
        <taxon>Dikarya</taxon>
        <taxon>Basidiomycota</taxon>
        <taxon>Agaricomycotina</taxon>
        <taxon>Agaricomycetes</taxon>
        <taxon>Russulales</taxon>
        <taxon>Lachnocladiaceae</taxon>
        <taxon>Vararia</taxon>
    </lineage>
</organism>
<dbReference type="Proteomes" id="UP000814128">
    <property type="component" value="Unassembled WGS sequence"/>
</dbReference>
<accession>A0ACB8QY83</accession>
<evidence type="ECO:0000313" key="1">
    <source>
        <dbReference type="EMBL" id="KAI0036809.1"/>
    </source>
</evidence>
<gene>
    <name evidence="1" type="ORF">K488DRAFT_40407</name>
</gene>
<dbReference type="EMBL" id="MU273468">
    <property type="protein sequence ID" value="KAI0036809.1"/>
    <property type="molecule type" value="Genomic_DNA"/>
</dbReference>
<name>A0ACB8QY83_9AGAM</name>
<reference evidence="1" key="2">
    <citation type="journal article" date="2022" name="New Phytol.">
        <title>Evolutionary transition to the ectomycorrhizal habit in the genomes of a hyperdiverse lineage of mushroom-forming fungi.</title>
        <authorList>
            <person name="Looney B."/>
            <person name="Miyauchi S."/>
            <person name="Morin E."/>
            <person name="Drula E."/>
            <person name="Courty P.E."/>
            <person name="Kohler A."/>
            <person name="Kuo A."/>
            <person name="LaButti K."/>
            <person name="Pangilinan J."/>
            <person name="Lipzen A."/>
            <person name="Riley R."/>
            <person name="Andreopoulos W."/>
            <person name="He G."/>
            <person name="Johnson J."/>
            <person name="Nolan M."/>
            <person name="Tritt A."/>
            <person name="Barry K.W."/>
            <person name="Grigoriev I.V."/>
            <person name="Nagy L.G."/>
            <person name="Hibbett D."/>
            <person name="Henrissat B."/>
            <person name="Matheny P.B."/>
            <person name="Labbe J."/>
            <person name="Martin F.M."/>
        </authorList>
    </citation>
    <scope>NUCLEOTIDE SEQUENCE</scope>
    <source>
        <strain evidence="1">EC-137</strain>
    </source>
</reference>
<evidence type="ECO:0000313" key="2">
    <source>
        <dbReference type="Proteomes" id="UP000814128"/>
    </source>
</evidence>
<keyword evidence="2" id="KW-1185">Reference proteome</keyword>